<organism evidence="2 3">
    <name type="scientific">Piscinibacter terrae</name>
    <dbReference type="NCBI Taxonomy" id="2496871"/>
    <lineage>
        <taxon>Bacteria</taxon>
        <taxon>Pseudomonadati</taxon>
        <taxon>Pseudomonadota</taxon>
        <taxon>Betaproteobacteria</taxon>
        <taxon>Burkholderiales</taxon>
        <taxon>Sphaerotilaceae</taxon>
        <taxon>Piscinibacter</taxon>
    </lineage>
</organism>
<dbReference type="Proteomes" id="UP000267464">
    <property type="component" value="Unassembled WGS sequence"/>
</dbReference>
<feature type="compositionally biased region" description="Gly residues" evidence="1">
    <location>
        <begin position="281"/>
        <end position="305"/>
    </location>
</feature>
<protein>
    <submittedName>
        <fullName evidence="2">DUF1631 family protein</fullName>
    </submittedName>
</protein>
<gene>
    <name evidence="2" type="ORF">DZC73_19495</name>
</gene>
<dbReference type="Pfam" id="PF07793">
    <property type="entry name" value="DUF1631"/>
    <property type="match status" value="1"/>
</dbReference>
<evidence type="ECO:0000313" key="2">
    <source>
        <dbReference type="EMBL" id="RQP23290.1"/>
    </source>
</evidence>
<reference evidence="2 3" key="2">
    <citation type="submission" date="2018-12" db="EMBL/GenBank/DDBJ databases">
        <title>Rhizobacter gummiphilus sp. nov., a rubber-degrading bacterium isolated from the soil of a botanical garden in Japan.</title>
        <authorList>
            <person name="Shunsuke S.S."/>
        </authorList>
    </citation>
    <scope>NUCLEOTIDE SEQUENCE [LARGE SCALE GENOMIC DNA]</scope>
    <source>
        <strain evidence="2 3">S-16</strain>
    </source>
</reference>
<sequence length="887" mass="95855">MNPSETRLPAAVEAAAAHVKATTQAVAERVASSLGNQAQAATRIFERDLLLATQIDLRKKMNTFHLSFGKQLMDKIQEEISPRAVDPRRKFSASWESLTLVEDHEVEERMFAERIGQQISHSCEWELREMAAYMGSVLNLGRADEERNPLRADVLGMAIYRAIEAITNDPDGRRLLAKEFAQTMSQAMPTCFANILRDLQNRNIQPVGLTVKTVAGPGQGANSGYTSIHDEFNSTRTRPADMRGGPGTDFSSTQGAPTMRGGAPTRQVPYGATTGYSTGPSTGGSFSGGGMGGGSGGSGGPGGPGSPNTGSARRSAAGVSAEADAQLMTLLRRLTFLASRPGNVDISLATEPGGFAPQTGIGRMGGGSGTLHGAIGALAADPGSVANVGYSDGLTGLMAVNLIKAHREELMQASSGKLDHMVIDVVGSLFDQILSDAKVPPQMARQIARLQLPVLRVALVDSGFFSSRRHPVRRFVNRLASLACAFDDFDEGPGKEFLDRVKSLVHEIVEGDFDQIELYSQKLTDLESFISGQAEDTAKRSGTATVLESKESELRIQQRYMAQLNSALGGITMPDYLRDFASQVWSQALVFVSRRNGVDSDIAKRFRAAGRDLVMSVQPKGSPVMRKRFLMQLPTLMKDLNEGLKLIGWSELAQKEFFGKLLPSHAESLKAPPMTELEHNLLAKQLEGIFNSPIPGAHEFSQAEPVTLESSEIEQRFTPDEAQAVGLVEESAVDWSGEVDIDLDAVVAAEAGDTVPGGVDTTDSAPLDLGIDIPLDLAAPDPSVPTHGASLIDHIRVGFAYQMLLKDQWQKVRLNYVSPGRNFFVFTRGRKHQETISLTARMLSRMCESNRLRAVEHAYLMERATARARRQLAALKSSSKAAPTTRH</sequence>
<evidence type="ECO:0000256" key="1">
    <source>
        <dbReference type="SAM" id="MobiDB-lite"/>
    </source>
</evidence>
<feature type="compositionally biased region" description="Low complexity" evidence="1">
    <location>
        <begin position="306"/>
        <end position="318"/>
    </location>
</feature>
<keyword evidence="3" id="KW-1185">Reference proteome</keyword>
<reference evidence="2 3" key="1">
    <citation type="submission" date="2018-08" db="EMBL/GenBank/DDBJ databases">
        <authorList>
            <person name="Khan S.A."/>
            <person name="Jeon C.O."/>
            <person name="Chun B.H."/>
            <person name="Jeong S.E."/>
        </authorList>
    </citation>
    <scope>NUCLEOTIDE SEQUENCE [LARGE SCALE GENOMIC DNA]</scope>
    <source>
        <strain evidence="2 3">S-16</strain>
    </source>
</reference>
<feature type="region of interest" description="Disordered" evidence="1">
    <location>
        <begin position="236"/>
        <end position="318"/>
    </location>
</feature>
<proteinExistence type="predicted"/>
<feature type="compositionally biased region" description="Low complexity" evidence="1">
    <location>
        <begin position="271"/>
        <end position="280"/>
    </location>
</feature>
<accession>A0A3N7HME3</accession>
<dbReference type="OrthoDB" id="6188167at2"/>
<comment type="caution">
    <text evidence="2">The sequence shown here is derived from an EMBL/GenBank/DDBJ whole genome shotgun (WGS) entry which is preliminary data.</text>
</comment>
<dbReference type="RefSeq" id="WP_124542040.1">
    <property type="nucleotide sequence ID" value="NZ_QUSW01000005.1"/>
</dbReference>
<name>A0A3N7HME3_9BURK</name>
<dbReference type="AlphaFoldDB" id="A0A3N7HME3"/>
<dbReference type="EMBL" id="QUSW01000005">
    <property type="protein sequence ID" value="RQP23290.1"/>
    <property type="molecule type" value="Genomic_DNA"/>
</dbReference>
<dbReference type="InterPro" id="IPR012434">
    <property type="entry name" value="DUF1631"/>
</dbReference>
<evidence type="ECO:0000313" key="3">
    <source>
        <dbReference type="Proteomes" id="UP000267464"/>
    </source>
</evidence>